<proteinExistence type="predicted"/>
<dbReference type="CDD" id="cd00093">
    <property type="entry name" value="HTH_XRE"/>
    <property type="match status" value="1"/>
</dbReference>
<evidence type="ECO:0000313" key="4">
    <source>
        <dbReference type="Proteomes" id="UP001234495"/>
    </source>
</evidence>
<dbReference type="Gene3D" id="1.10.260.40">
    <property type="entry name" value="lambda repressor-like DNA-binding domains"/>
    <property type="match status" value="1"/>
</dbReference>
<dbReference type="Proteomes" id="UP001234495">
    <property type="component" value="Unassembled WGS sequence"/>
</dbReference>
<dbReference type="EMBL" id="JAUSUD010000001">
    <property type="protein sequence ID" value="MDQ0228862.1"/>
    <property type="molecule type" value="Genomic_DNA"/>
</dbReference>
<feature type="domain" description="HTH cro/C1-type" evidence="2">
    <location>
        <begin position="12"/>
        <end position="66"/>
    </location>
</feature>
<comment type="caution">
    <text evidence="3">The sequence shown here is derived from an EMBL/GenBank/DDBJ whole genome shotgun (WGS) entry which is preliminary data.</text>
</comment>
<keyword evidence="1" id="KW-0238">DNA-binding</keyword>
<dbReference type="InterPro" id="IPR010982">
    <property type="entry name" value="Lambda_DNA-bd_dom_sf"/>
</dbReference>
<dbReference type="InterPro" id="IPR050807">
    <property type="entry name" value="TransReg_Diox_bact_type"/>
</dbReference>
<dbReference type="RefSeq" id="WP_307335604.1">
    <property type="nucleotide sequence ID" value="NZ_JAUSUD010000001.1"/>
</dbReference>
<protein>
    <submittedName>
        <fullName evidence="3">Transcriptional regulator with XRE-family HTH domain</fullName>
    </submittedName>
</protein>
<accession>A0ABT9ZAJ0</accession>
<gene>
    <name evidence="3" type="ORF">J2S19_000112</name>
</gene>
<keyword evidence="4" id="KW-1185">Reference proteome</keyword>
<evidence type="ECO:0000259" key="2">
    <source>
        <dbReference type="PROSITE" id="PS50943"/>
    </source>
</evidence>
<organism evidence="3 4">
    <name type="scientific">Metabacillus malikii</name>
    <dbReference type="NCBI Taxonomy" id="1504265"/>
    <lineage>
        <taxon>Bacteria</taxon>
        <taxon>Bacillati</taxon>
        <taxon>Bacillota</taxon>
        <taxon>Bacilli</taxon>
        <taxon>Bacillales</taxon>
        <taxon>Bacillaceae</taxon>
        <taxon>Metabacillus</taxon>
    </lineage>
</organism>
<dbReference type="PROSITE" id="PS50943">
    <property type="entry name" value="HTH_CROC1"/>
    <property type="match status" value="1"/>
</dbReference>
<sequence>MSETLQYIGTQVKKLRIKKGLSREDLAAKSKITSNYLAQLERAEVNVSINKLDSLCQGLGLAVGDLFPTSNDVETKINSSIYKESIEEIVNIVCQLESERDISLILVLLKEMNKNKK</sequence>
<dbReference type="PANTHER" id="PTHR46797:SF1">
    <property type="entry name" value="METHYLPHOSPHONATE SYNTHASE"/>
    <property type="match status" value="1"/>
</dbReference>
<dbReference type="SMART" id="SM00530">
    <property type="entry name" value="HTH_XRE"/>
    <property type="match status" value="1"/>
</dbReference>
<dbReference type="InterPro" id="IPR001387">
    <property type="entry name" value="Cro/C1-type_HTH"/>
</dbReference>
<dbReference type="Pfam" id="PF01381">
    <property type="entry name" value="HTH_3"/>
    <property type="match status" value="1"/>
</dbReference>
<name>A0ABT9ZAJ0_9BACI</name>
<reference evidence="3 4" key="1">
    <citation type="submission" date="2023-07" db="EMBL/GenBank/DDBJ databases">
        <title>Genomic Encyclopedia of Type Strains, Phase IV (KMG-IV): sequencing the most valuable type-strain genomes for metagenomic binning, comparative biology and taxonomic classification.</title>
        <authorList>
            <person name="Goeker M."/>
        </authorList>
    </citation>
    <scope>NUCLEOTIDE SEQUENCE [LARGE SCALE GENOMIC DNA]</scope>
    <source>
        <strain evidence="3 4">DSM 29005</strain>
    </source>
</reference>
<evidence type="ECO:0000256" key="1">
    <source>
        <dbReference type="ARBA" id="ARBA00023125"/>
    </source>
</evidence>
<evidence type="ECO:0000313" key="3">
    <source>
        <dbReference type="EMBL" id="MDQ0228862.1"/>
    </source>
</evidence>
<dbReference type="PANTHER" id="PTHR46797">
    <property type="entry name" value="HTH-TYPE TRANSCRIPTIONAL REGULATOR"/>
    <property type="match status" value="1"/>
</dbReference>
<dbReference type="SUPFAM" id="SSF47413">
    <property type="entry name" value="lambda repressor-like DNA-binding domains"/>
    <property type="match status" value="1"/>
</dbReference>